<dbReference type="InterPro" id="IPR003388">
    <property type="entry name" value="Reticulon"/>
</dbReference>
<dbReference type="AlphaFoldDB" id="A0A1V9XTK8"/>
<evidence type="ECO:0000256" key="1">
    <source>
        <dbReference type="ARBA" id="ARBA00004477"/>
    </source>
</evidence>
<accession>A0A1V9XTK8</accession>
<proteinExistence type="predicted"/>
<dbReference type="GO" id="GO:0030424">
    <property type="term" value="C:axon"/>
    <property type="evidence" value="ECO:0007669"/>
    <property type="project" value="TreeGrafter"/>
</dbReference>
<keyword evidence="5 6" id="KW-0472">Membrane</keyword>
<name>A0A1V9XTK8_9ACAR</name>
<evidence type="ECO:0000259" key="7">
    <source>
        <dbReference type="PROSITE" id="PS50845"/>
    </source>
</evidence>
<evidence type="ECO:0000256" key="6">
    <source>
        <dbReference type="RuleBase" id="RU363132"/>
    </source>
</evidence>
<dbReference type="STRING" id="418985.A0A1V9XTK8"/>
<feature type="transmembrane region" description="Helical" evidence="6">
    <location>
        <begin position="56"/>
        <end position="73"/>
    </location>
</feature>
<evidence type="ECO:0000313" key="9">
    <source>
        <dbReference type="Proteomes" id="UP000192247"/>
    </source>
</evidence>
<comment type="caution">
    <text evidence="8">The sequence shown here is derived from an EMBL/GenBank/DDBJ whole genome shotgun (WGS) entry which is preliminary data.</text>
</comment>
<keyword evidence="2 6" id="KW-0812">Transmembrane</keyword>
<dbReference type="InterPro" id="IPR046964">
    <property type="entry name" value="RTN1-4"/>
</dbReference>
<keyword evidence="3 6" id="KW-0256">Endoplasmic reticulum</keyword>
<gene>
    <name evidence="8" type="ORF">BIW11_00539</name>
</gene>
<keyword evidence="4 6" id="KW-1133">Transmembrane helix</keyword>
<reference evidence="8 9" key="1">
    <citation type="journal article" date="2017" name="Gigascience">
        <title>Draft genome of the honey bee ectoparasitic mite, Tropilaelaps mercedesae, is shaped by the parasitic life history.</title>
        <authorList>
            <person name="Dong X."/>
            <person name="Armstrong S.D."/>
            <person name="Xia D."/>
            <person name="Makepeace B.L."/>
            <person name="Darby A.C."/>
            <person name="Kadowaki T."/>
        </authorList>
    </citation>
    <scope>NUCLEOTIDE SEQUENCE [LARGE SCALE GENOMIC DNA]</scope>
    <source>
        <strain evidence="8">Wuxi-XJTLU</strain>
    </source>
</reference>
<dbReference type="Gene3D" id="1.20.5.2480">
    <property type="match status" value="1"/>
</dbReference>
<dbReference type="GO" id="GO:0005789">
    <property type="term" value="C:endoplasmic reticulum membrane"/>
    <property type="evidence" value="ECO:0007669"/>
    <property type="project" value="UniProtKB-SubCell"/>
</dbReference>
<sequence length="208" mass="23418">MAPRKNQHSASQEPDYETCPCQRLIYWRDPQKSGAALGAGLIILLSISKFSLISVLAYALLTAVCGAFGFRVYKLVMSKVNKTEEGHPFQELLDLPLPEALSDAERGQKFGETLFSNTLYLLQKFRSLLLIEDLIESAKFIVVLWFTTYIGAWFNGLTLVILSWIGLFSLPKVYLEYQTEIDEQLEKVFAIFGQVRSKIPGQAAAKED</sequence>
<feature type="transmembrane region" description="Helical" evidence="6">
    <location>
        <begin position="140"/>
        <end position="165"/>
    </location>
</feature>
<evidence type="ECO:0000256" key="4">
    <source>
        <dbReference type="ARBA" id="ARBA00022989"/>
    </source>
</evidence>
<organism evidence="8 9">
    <name type="scientific">Tropilaelaps mercedesae</name>
    <dbReference type="NCBI Taxonomy" id="418985"/>
    <lineage>
        <taxon>Eukaryota</taxon>
        <taxon>Metazoa</taxon>
        <taxon>Ecdysozoa</taxon>
        <taxon>Arthropoda</taxon>
        <taxon>Chelicerata</taxon>
        <taxon>Arachnida</taxon>
        <taxon>Acari</taxon>
        <taxon>Parasitiformes</taxon>
        <taxon>Mesostigmata</taxon>
        <taxon>Gamasina</taxon>
        <taxon>Dermanyssoidea</taxon>
        <taxon>Laelapidae</taxon>
        <taxon>Tropilaelaps</taxon>
    </lineage>
</organism>
<keyword evidence="9" id="KW-1185">Reference proteome</keyword>
<evidence type="ECO:0000313" key="8">
    <source>
        <dbReference type="EMBL" id="OQR76783.1"/>
    </source>
</evidence>
<dbReference type="Pfam" id="PF02453">
    <property type="entry name" value="Reticulon"/>
    <property type="match status" value="1"/>
</dbReference>
<dbReference type="EMBL" id="MNPL01004401">
    <property type="protein sequence ID" value="OQR76783.1"/>
    <property type="molecule type" value="Genomic_DNA"/>
</dbReference>
<dbReference type="PANTHER" id="PTHR45799:SF2">
    <property type="entry name" value="RETICULON-LIKE PROTEIN"/>
    <property type="match status" value="1"/>
</dbReference>
<dbReference type="Proteomes" id="UP000192247">
    <property type="component" value="Unassembled WGS sequence"/>
</dbReference>
<comment type="subcellular location">
    <subcellularLocation>
        <location evidence="1 6">Endoplasmic reticulum membrane</location>
        <topology evidence="1 6">Multi-pass membrane protein</topology>
    </subcellularLocation>
</comment>
<dbReference type="PANTHER" id="PTHR45799">
    <property type="entry name" value="RETICULON-LIKE PROTEIN"/>
    <property type="match status" value="1"/>
</dbReference>
<evidence type="ECO:0000256" key="2">
    <source>
        <dbReference type="ARBA" id="ARBA00022692"/>
    </source>
</evidence>
<protein>
    <recommendedName>
        <fullName evidence="6">Reticulon-like protein</fullName>
    </recommendedName>
</protein>
<dbReference type="OrthoDB" id="567788at2759"/>
<evidence type="ECO:0000256" key="5">
    <source>
        <dbReference type="ARBA" id="ARBA00023136"/>
    </source>
</evidence>
<feature type="domain" description="Reticulon" evidence="7">
    <location>
        <begin position="21"/>
        <end position="208"/>
    </location>
</feature>
<evidence type="ECO:0000256" key="3">
    <source>
        <dbReference type="ARBA" id="ARBA00022824"/>
    </source>
</evidence>
<dbReference type="InParanoid" id="A0A1V9XTK8"/>
<dbReference type="PROSITE" id="PS50845">
    <property type="entry name" value="RETICULON"/>
    <property type="match status" value="1"/>
</dbReference>